<sequence length="120" mass="13481">MKRGHRSGRRRDWPFPGRTEQQHPLGRGRARHAHERGPDPGQNGDNPQLILLLDGIRVRRAGREGPRSRPEAVLADKAYSHPSTRAALRSPWIRFTSPEHSDQKASRAALGSKGSRLPDF</sequence>
<reference evidence="2 3" key="1">
    <citation type="submission" date="2019-09" db="EMBL/GenBank/DDBJ databases">
        <title>Arthrobacter zafarii sp. nov., a moderately thermotolerant and halotolerant actinobacterium isolated from Cholistan desert soil of Pakistan.</title>
        <authorList>
            <person name="Amin A."/>
            <person name="Ahmed I."/>
            <person name="Khalid N."/>
            <person name="Schumann P."/>
            <person name="Busse H.J."/>
            <person name="Khan I.U."/>
            <person name="Li S."/>
            <person name="Li W.J."/>
        </authorList>
    </citation>
    <scope>NUCLEOTIDE SEQUENCE [LARGE SCALE GENOMIC DNA]</scope>
    <source>
        <strain evidence="2 3">NCCP-1664</strain>
    </source>
</reference>
<comment type="caution">
    <text evidence="2">The sequence shown here is derived from an EMBL/GenBank/DDBJ whole genome shotgun (WGS) entry which is preliminary data.</text>
</comment>
<evidence type="ECO:0000256" key="1">
    <source>
        <dbReference type="SAM" id="MobiDB-lite"/>
    </source>
</evidence>
<accession>A0A5A7NNB8</accession>
<feature type="compositionally biased region" description="Basic and acidic residues" evidence="1">
    <location>
        <begin position="61"/>
        <end position="70"/>
    </location>
</feature>
<organism evidence="2 3">
    <name type="scientific">Zafaria cholistanensis</name>
    <dbReference type="NCBI Taxonomy" id="1682741"/>
    <lineage>
        <taxon>Bacteria</taxon>
        <taxon>Bacillati</taxon>
        <taxon>Actinomycetota</taxon>
        <taxon>Actinomycetes</taxon>
        <taxon>Micrococcales</taxon>
        <taxon>Micrococcaceae</taxon>
        <taxon>Zafaria</taxon>
    </lineage>
</organism>
<dbReference type="AlphaFoldDB" id="A0A5A7NNB8"/>
<protein>
    <recommendedName>
        <fullName evidence="4">Transposase</fullName>
    </recommendedName>
</protein>
<dbReference type="EMBL" id="BKDJ01000001">
    <property type="protein sequence ID" value="GER21682.1"/>
    <property type="molecule type" value="Genomic_DNA"/>
</dbReference>
<evidence type="ECO:0000313" key="2">
    <source>
        <dbReference type="EMBL" id="GER21682.1"/>
    </source>
</evidence>
<evidence type="ECO:0000313" key="3">
    <source>
        <dbReference type="Proteomes" id="UP000325307"/>
    </source>
</evidence>
<feature type="region of interest" description="Disordered" evidence="1">
    <location>
        <begin position="96"/>
        <end position="120"/>
    </location>
</feature>
<evidence type="ECO:0008006" key="4">
    <source>
        <dbReference type="Google" id="ProtNLM"/>
    </source>
</evidence>
<keyword evidence="3" id="KW-1185">Reference proteome</keyword>
<feature type="region of interest" description="Disordered" evidence="1">
    <location>
        <begin position="1"/>
        <end position="49"/>
    </location>
</feature>
<proteinExistence type="predicted"/>
<name>A0A5A7NNB8_9MICC</name>
<feature type="region of interest" description="Disordered" evidence="1">
    <location>
        <begin position="61"/>
        <end position="83"/>
    </location>
</feature>
<gene>
    <name evidence="2" type="ORF">NCCP1664_01790</name>
</gene>
<dbReference type="Proteomes" id="UP000325307">
    <property type="component" value="Unassembled WGS sequence"/>
</dbReference>